<dbReference type="InterPro" id="IPR018193">
    <property type="entry name" value="Glyc_kinase_flavodox-like_fold"/>
</dbReference>
<dbReference type="PANTHER" id="PTHR21599:SF0">
    <property type="entry name" value="GLYCERATE KINASE"/>
    <property type="match status" value="1"/>
</dbReference>
<dbReference type="PIRSF" id="PIRSF006078">
    <property type="entry name" value="GlxK"/>
    <property type="match status" value="1"/>
</dbReference>
<dbReference type="Gene3D" id="3.40.50.10350">
    <property type="entry name" value="Glycerate kinase, domain 1"/>
    <property type="match status" value="1"/>
</dbReference>
<dbReference type="PANTHER" id="PTHR21599">
    <property type="entry name" value="GLYCERATE KINASE"/>
    <property type="match status" value="1"/>
</dbReference>
<gene>
    <name evidence="5" type="ORF">ACFFK0_05850</name>
</gene>
<keyword evidence="2 4" id="KW-0808">Transferase</keyword>
<dbReference type="RefSeq" id="WP_377469029.1">
    <property type="nucleotide sequence ID" value="NZ_JBHLWN010000025.1"/>
</dbReference>
<comment type="caution">
    <text evidence="5">The sequence shown here is derived from an EMBL/GenBank/DDBJ whole genome shotgun (WGS) entry which is preliminary data.</text>
</comment>
<dbReference type="EMBL" id="JBHLWN010000025">
    <property type="protein sequence ID" value="MFC0211980.1"/>
    <property type="molecule type" value="Genomic_DNA"/>
</dbReference>
<comment type="similarity">
    <text evidence="1 4">Belongs to the glycerate kinase type-1 family.</text>
</comment>
<evidence type="ECO:0000313" key="5">
    <source>
        <dbReference type="EMBL" id="MFC0211980.1"/>
    </source>
</evidence>
<dbReference type="SUPFAM" id="SSF110738">
    <property type="entry name" value="Glycerate kinase I"/>
    <property type="match status" value="1"/>
</dbReference>
<dbReference type="InterPro" id="IPR018197">
    <property type="entry name" value="Glycerate_kinase_RE-like"/>
</dbReference>
<evidence type="ECO:0000256" key="4">
    <source>
        <dbReference type="PIRNR" id="PIRNR006078"/>
    </source>
</evidence>
<evidence type="ECO:0000256" key="2">
    <source>
        <dbReference type="ARBA" id="ARBA00022679"/>
    </source>
</evidence>
<dbReference type="Pfam" id="PF02595">
    <property type="entry name" value="Gly_kinase"/>
    <property type="match status" value="1"/>
</dbReference>
<dbReference type="Proteomes" id="UP001589776">
    <property type="component" value="Unassembled WGS sequence"/>
</dbReference>
<evidence type="ECO:0000256" key="1">
    <source>
        <dbReference type="ARBA" id="ARBA00006284"/>
    </source>
</evidence>
<dbReference type="Gene3D" id="3.90.1510.10">
    <property type="entry name" value="Glycerate kinase, domain 2"/>
    <property type="match status" value="1"/>
</dbReference>
<sequence length="375" mass="38936">MKIVVAPDSFKGSLTAIEACRAIEEGIRRAAPEADIVKVPMADGGEGTAQSLVDAMQGQMRQVAVRGPLGNPVAAKYGILPDRTAVIEMAEASGLYRIPAKRRNPLLTSTYGTGELIVDALDQGCRRFIVCLGGSATNDGGAGMVQALGAGLLDEDGRQLLPGGGRLGALQRIDISGIDPRLQDCTFTAACDVDNPLCGPRGASHVFGPQKGATPDMIGTLDRHLRHYAEVIERELGKQILHVPGAGAAGGMGAAVLAFLNGTLRKGVELVMEAADLKNKLHGADLVITGEGQSDFQTAMGKAPFGVAKAAQQAGAPVVLISGSIGAGIEALYEHGVVSVFSIVNRPMPLEQAMNNAYGLLADCAERVVRLAKIK</sequence>
<name>A0ABV6DH63_9BACL</name>
<keyword evidence="6" id="KW-1185">Reference proteome</keyword>
<dbReference type="NCBIfam" id="TIGR00045">
    <property type="entry name" value="glycerate kinase"/>
    <property type="match status" value="1"/>
</dbReference>
<proteinExistence type="inferred from homology"/>
<dbReference type="InterPro" id="IPR004381">
    <property type="entry name" value="Glycerate_kinase"/>
</dbReference>
<keyword evidence="3 4" id="KW-0418">Kinase</keyword>
<evidence type="ECO:0000256" key="3">
    <source>
        <dbReference type="ARBA" id="ARBA00022777"/>
    </source>
</evidence>
<reference evidence="5 6" key="1">
    <citation type="submission" date="2024-09" db="EMBL/GenBank/DDBJ databases">
        <authorList>
            <person name="Sun Q."/>
            <person name="Mori K."/>
        </authorList>
    </citation>
    <scope>NUCLEOTIDE SEQUENCE [LARGE SCALE GENOMIC DNA]</scope>
    <source>
        <strain evidence="5 6">CCM 7759</strain>
    </source>
</reference>
<evidence type="ECO:0000313" key="6">
    <source>
        <dbReference type="Proteomes" id="UP001589776"/>
    </source>
</evidence>
<accession>A0ABV6DH63</accession>
<dbReference type="InterPro" id="IPR036129">
    <property type="entry name" value="Glycerate_kinase_sf"/>
</dbReference>
<organism evidence="5 6">
    <name type="scientific">Paenibacillus chartarius</name>
    <dbReference type="NCBI Taxonomy" id="747481"/>
    <lineage>
        <taxon>Bacteria</taxon>
        <taxon>Bacillati</taxon>
        <taxon>Bacillota</taxon>
        <taxon>Bacilli</taxon>
        <taxon>Bacillales</taxon>
        <taxon>Paenibacillaceae</taxon>
        <taxon>Paenibacillus</taxon>
    </lineage>
</organism>
<protein>
    <submittedName>
        <fullName evidence="5">Glycerate kinase</fullName>
    </submittedName>
</protein>
<dbReference type="GO" id="GO:0016301">
    <property type="term" value="F:kinase activity"/>
    <property type="evidence" value="ECO:0007669"/>
    <property type="project" value="UniProtKB-KW"/>
</dbReference>